<feature type="transmembrane region" description="Helical" evidence="1">
    <location>
        <begin position="217"/>
        <end position="237"/>
    </location>
</feature>
<dbReference type="EMBL" id="JAUIQW010000001">
    <property type="protein sequence ID" value="MDN4876713.1"/>
    <property type="molecule type" value="Genomic_DNA"/>
</dbReference>
<evidence type="ECO:0000313" key="2">
    <source>
        <dbReference type="EMBL" id="MDN4876713.1"/>
    </source>
</evidence>
<dbReference type="RefSeq" id="WP_152121691.1">
    <property type="nucleotide sequence ID" value="NZ_JALGCM010000004.1"/>
</dbReference>
<organism evidence="2 3">
    <name type="scientific">Bacillus cereus</name>
    <dbReference type="NCBI Taxonomy" id="1396"/>
    <lineage>
        <taxon>Bacteria</taxon>
        <taxon>Bacillati</taxon>
        <taxon>Bacillota</taxon>
        <taxon>Bacilli</taxon>
        <taxon>Bacillales</taxon>
        <taxon>Bacillaceae</taxon>
        <taxon>Bacillus</taxon>
        <taxon>Bacillus cereus group</taxon>
    </lineage>
</organism>
<feature type="transmembrane region" description="Helical" evidence="1">
    <location>
        <begin position="185"/>
        <end position="211"/>
    </location>
</feature>
<protein>
    <recommendedName>
        <fullName evidence="4">O-antigen ligase family protein</fullName>
    </recommendedName>
</protein>
<keyword evidence="1" id="KW-0472">Membrane</keyword>
<feature type="transmembrane region" description="Helical" evidence="1">
    <location>
        <begin position="6"/>
        <end position="33"/>
    </location>
</feature>
<evidence type="ECO:0000313" key="3">
    <source>
        <dbReference type="Proteomes" id="UP001175137"/>
    </source>
</evidence>
<evidence type="ECO:0008006" key="4">
    <source>
        <dbReference type="Google" id="ProtNLM"/>
    </source>
</evidence>
<name>A0AAW7NQH9_BACCE</name>
<accession>A0AAW7NQH9</accession>
<proteinExistence type="predicted"/>
<sequence length="368" mass="42623">MYKTAFLLIVFSGFFINFLPISPIYLFFTLSFVGLFLQTLKRKKLVFNSLISITMVLLCYLLVTQLMIIPEKTNALYNVILSLIYFVFSFQVLYSLSSDKILNISVKFINISILLVIIETIWRLTHPWQPQTTWQFMQVDSSFYKYKMNSIMYQDSNFVGIFIVTLFFFCIYLRRYQAISLKWQMFMLTILCVLTFSRAAIFTLIAFYILIGFKTKIMKILLSITAIITGATFIFGYMNSDISFLSKIEIVDRAFEFLSDTTMSNVLLGIGFGNSFEYLRIGAHNFMITYLIESGLIGFILLFVLWWRILKKTKFKAGIVMLPFLLAGMSLAGHAITYLYCIFAIIYILEKKYGSNEGNSNPLFSKTT</sequence>
<gene>
    <name evidence="2" type="ORF">QYM23_28340</name>
</gene>
<feature type="transmembrane region" description="Helical" evidence="1">
    <location>
        <begin position="75"/>
        <end position="96"/>
    </location>
</feature>
<keyword evidence="1" id="KW-1133">Transmembrane helix</keyword>
<feature type="transmembrane region" description="Helical" evidence="1">
    <location>
        <begin position="108"/>
        <end position="125"/>
    </location>
</feature>
<feature type="transmembrane region" description="Helical" evidence="1">
    <location>
        <begin position="156"/>
        <end position="173"/>
    </location>
</feature>
<feature type="transmembrane region" description="Helical" evidence="1">
    <location>
        <begin position="319"/>
        <end position="349"/>
    </location>
</feature>
<feature type="transmembrane region" description="Helical" evidence="1">
    <location>
        <begin position="45"/>
        <end position="69"/>
    </location>
</feature>
<keyword evidence="1" id="KW-0812">Transmembrane</keyword>
<reference evidence="2" key="1">
    <citation type="submission" date="2023-07" db="EMBL/GenBank/DDBJ databases">
        <title>Complete genome sequence of Bacillus cereus SRCM126073 isolated from soil.</title>
        <authorList>
            <person name="Yang H.-G."/>
            <person name="Ryu M.-S."/>
            <person name="Ha G.-S."/>
            <person name="Yang H.-J."/>
            <person name="Jeong D.-Y."/>
        </authorList>
    </citation>
    <scope>NUCLEOTIDE SEQUENCE</scope>
    <source>
        <strain evidence="2">SRCM126073</strain>
    </source>
</reference>
<dbReference type="AlphaFoldDB" id="A0AAW7NQH9"/>
<comment type="caution">
    <text evidence="2">The sequence shown here is derived from an EMBL/GenBank/DDBJ whole genome shotgun (WGS) entry which is preliminary data.</text>
</comment>
<dbReference type="Proteomes" id="UP001175137">
    <property type="component" value="Unassembled WGS sequence"/>
</dbReference>
<evidence type="ECO:0000256" key="1">
    <source>
        <dbReference type="SAM" id="Phobius"/>
    </source>
</evidence>
<feature type="transmembrane region" description="Helical" evidence="1">
    <location>
        <begin position="288"/>
        <end position="307"/>
    </location>
</feature>